<accession>A0ABM9N5Q6</accession>
<dbReference type="Pfam" id="PF04536">
    <property type="entry name" value="TPM_phosphatase"/>
    <property type="match status" value="1"/>
</dbReference>
<dbReference type="RefSeq" id="WP_349642088.1">
    <property type="nucleotide sequence ID" value="NZ_CAWVOH010000002.1"/>
</dbReference>
<keyword evidence="5" id="KW-1185">Reference proteome</keyword>
<feature type="chain" id="PRO_5045318496" evidence="2">
    <location>
        <begin position="33"/>
        <end position="283"/>
    </location>
</feature>
<comment type="caution">
    <text evidence="4">The sequence shown here is derived from an EMBL/GenBank/DDBJ whole genome shotgun (WGS) entry which is preliminary data.</text>
</comment>
<evidence type="ECO:0000256" key="1">
    <source>
        <dbReference type="SAM" id="Phobius"/>
    </source>
</evidence>
<evidence type="ECO:0000313" key="4">
    <source>
        <dbReference type="EMBL" id="CAK8054540.1"/>
    </source>
</evidence>
<proteinExistence type="predicted"/>
<dbReference type="Proteomes" id="UP001314241">
    <property type="component" value="Unassembled WGS sequence"/>
</dbReference>
<keyword evidence="1" id="KW-0812">Transmembrane</keyword>
<keyword evidence="1" id="KW-1133">Transmembrane helix</keyword>
<dbReference type="EMBL" id="CAWVOH010000002">
    <property type="protein sequence ID" value="CAK8054540.1"/>
    <property type="molecule type" value="Genomic_DNA"/>
</dbReference>
<reference evidence="4 5" key="1">
    <citation type="submission" date="2024-01" db="EMBL/GenBank/DDBJ databases">
        <authorList>
            <person name="Botero Cardona J."/>
        </authorList>
    </citation>
    <scope>NUCLEOTIDE SEQUENCE [LARGE SCALE GENOMIC DNA]</scope>
    <source>
        <strain evidence="4 5">LMG 33000</strain>
    </source>
</reference>
<sequence>MFSAKKNAGWGWSIILAALAFLLSINFQQAYAENPDTIKPTKYYVLNDYANILTPASQQHIIDQEKKFKQTKQRPQIIVLTVNNSDGMDLQDFTNQLTLRKTWHPGRSGEDNGVIIVFAKNNGTNNVFISTGTGVESVLPDAKTNQILQSQKSKLKSSNDDEVNQGLMNVFDQVAKALPTDKAAPKKDNDSGMIFALIAAAILFVIVILVWNRMPKNHDDHDDDDHHHGGGSWIDWWLLSGLLSSGSNNSYGSGSDWGSSGGDFGGFTDSGGGGDFGGGGSGI</sequence>
<dbReference type="PANTHER" id="PTHR30373:SF2">
    <property type="entry name" value="UPF0603 PROTEIN YGCG"/>
    <property type="match status" value="1"/>
</dbReference>
<dbReference type="InterPro" id="IPR007621">
    <property type="entry name" value="TPM_dom"/>
</dbReference>
<feature type="signal peptide" evidence="2">
    <location>
        <begin position="1"/>
        <end position="32"/>
    </location>
</feature>
<evidence type="ECO:0000313" key="5">
    <source>
        <dbReference type="Proteomes" id="UP001314241"/>
    </source>
</evidence>
<name>A0ABM9N5Q6_9LACO</name>
<evidence type="ECO:0000256" key="2">
    <source>
        <dbReference type="SAM" id="SignalP"/>
    </source>
</evidence>
<keyword evidence="2" id="KW-0732">Signal</keyword>
<dbReference type="Gene3D" id="3.10.310.50">
    <property type="match status" value="1"/>
</dbReference>
<keyword evidence="1" id="KW-0472">Membrane</keyword>
<evidence type="ECO:0000259" key="3">
    <source>
        <dbReference type="Pfam" id="PF04536"/>
    </source>
</evidence>
<protein>
    <submittedName>
        <fullName evidence="4">Contains a TPM-fold domain (YgcG)</fullName>
    </submittedName>
</protein>
<gene>
    <name evidence="4" type="ORF">R54876_GBNLAHCA_01110</name>
</gene>
<feature type="transmembrane region" description="Helical" evidence="1">
    <location>
        <begin position="192"/>
        <end position="211"/>
    </location>
</feature>
<organism evidence="4 5">
    <name type="scientific">Eupransor demetentiae</name>
    <dbReference type="NCBI Taxonomy" id="3109584"/>
    <lineage>
        <taxon>Bacteria</taxon>
        <taxon>Bacillati</taxon>
        <taxon>Bacillota</taxon>
        <taxon>Bacilli</taxon>
        <taxon>Lactobacillales</taxon>
        <taxon>Lactobacillaceae</taxon>
        <taxon>Eupransor</taxon>
    </lineage>
</organism>
<feature type="domain" description="TPM" evidence="3">
    <location>
        <begin position="47"/>
        <end position="176"/>
    </location>
</feature>
<dbReference type="PANTHER" id="PTHR30373">
    <property type="entry name" value="UPF0603 PROTEIN YGCG"/>
    <property type="match status" value="1"/>
</dbReference>